<keyword evidence="2" id="KW-1185">Reference proteome</keyword>
<dbReference type="PANTHER" id="PTHR35687">
    <property type="entry name" value="OS07G0516700 PROTEIN"/>
    <property type="match status" value="1"/>
</dbReference>
<reference evidence="1 2" key="1">
    <citation type="journal article" date="2013" name="Front. Plant Sci.">
        <title>The Reference Genome of the Halophytic Plant Eutrema salsugineum.</title>
        <authorList>
            <person name="Yang R."/>
            <person name="Jarvis D.E."/>
            <person name="Chen H."/>
            <person name="Beilstein M.A."/>
            <person name="Grimwood J."/>
            <person name="Jenkins J."/>
            <person name="Shu S."/>
            <person name="Prochnik S."/>
            <person name="Xin M."/>
            <person name="Ma C."/>
            <person name="Schmutz J."/>
            <person name="Wing R.A."/>
            <person name="Mitchell-Olds T."/>
            <person name="Schumaker K.S."/>
            <person name="Wang X."/>
        </authorList>
    </citation>
    <scope>NUCLEOTIDE SEQUENCE [LARGE SCALE GENOMIC DNA]</scope>
</reference>
<accession>V4LWY3</accession>
<dbReference type="PANTHER" id="PTHR35687:SF1">
    <property type="entry name" value="OS07G0516700 PROTEIN"/>
    <property type="match status" value="1"/>
</dbReference>
<sequence length="121" mass="14215">MAMMMKNVKAYAKIEKEDPNEMIHRRAQFLIHKILQQADTETLRQQHRRSILVKTSSFRVVGIRKKIGKKLRQLRKLRKSCGMANKHGDLMPRFLNSLRRYFLCSSPRSVSDLPPLFAIHV</sequence>
<dbReference type="Proteomes" id="UP000030689">
    <property type="component" value="Unassembled WGS sequence"/>
</dbReference>
<dbReference type="Gramene" id="ESQ55170">
    <property type="protein sequence ID" value="ESQ55170"/>
    <property type="gene ID" value="EUTSA_v10026583mg"/>
</dbReference>
<dbReference type="OMA" id="VGIRMKI"/>
<dbReference type="EMBL" id="KI517384">
    <property type="protein sequence ID" value="ESQ55170.1"/>
    <property type="molecule type" value="Genomic_DNA"/>
</dbReference>
<protein>
    <submittedName>
        <fullName evidence="1">Uncharacterized protein</fullName>
    </submittedName>
</protein>
<dbReference type="KEGG" id="eus:EUTSA_v10026583mg"/>
<gene>
    <name evidence="1" type="ORF">EUTSA_v10026583mg</name>
</gene>
<dbReference type="AlphaFoldDB" id="V4LWY3"/>
<organism evidence="1 2">
    <name type="scientific">Eutrema salsugineum</name>
    <name type="common">Saltwater cress</name>
    <name type="synonym">Sisymbrium salsugineum</name>
    <dbReference type="NCBI Taxonomy" id="72664"/>
    <lineage>
        <taxon>Eukaryota</taxon>
        <taxon>Viridiplantae</taxon>
        <taxon>Streptophyta</taxon>
        <taxon>Embryophyta</taxon>
        <taxon>Tracheophyta</taxon>
        <taxon>Spermatophyta</taxon>
        <taxon>Magnoliopsida</taxon>
        <taxon>eudicotyledons</taxon>
        <taxon>Gunneridae</taxon>
        <taxon>Pentapetalae</taxon>
        <taxon>rosids</taxon>
        <taxon>malvids</taxon>
        <taxon>Brassicales</taxon>
        <taxon>Brassicaceae</taxon>
        <taxon>Eutremeae</taxon>
        <taxon>Eutrema</taxon>
    </lineage>
</organism>
<name>V4LWY3_EUTSA</name>
<evidence type="ECO:0000313" key="1">
    <source>
        <dbReference type="EMBL" id="ESQ55170.1"/>
    </source>
</evidence>
<evidence type="ECO:0000313" key="2">
    <source>
        <dbReference type="Proteomes" id="UP000030689"/>
    </source>
</evidence>
<proteinExistence type="predicted"/>
<dbReference type="OrthoDB" id="1909082at2759"/>